<dbReference type="GO" id="GO:0004252">
    <property type="term" value="F:serine-type endopeptidase activity"/>
    <property type="evidence" value="ECO:0007669"/>
    <property type="project" value="InterPro"/>
</dbReference>
<proteinExistence type="inferred from homology"/>
<dbReference type="PANTHER" id="PTHR43731:SF14">
    <property type="entry name" value="PRESENILIN-ASSOCIATED RHOMBOID-LIKE PROTEIN, MITOCHONDRIAL"/>
    <property type="match status" value="1"/>
</dbReference>
<dbReference type="InterPro" id="IPR022764">
    <property type="entry name" value="Peptidase_S54_rhomboid_dom"/>
</dbReference>
<evidence type="ECO:0000259" key="8">
    <source>
        <dbReference type="Pfam" id="PF01694"/>
    </source>
</evidence>
<dbReference type="GO" id="GO:0016020">
    <property type="term" value="C:membrane"/>
    <property type="evidence" value="ECO:0007669"/>
    <property type="project" value="UniProtKB-SubCell"/>
</dbReference>
<dbReference type="AlphaFoldDB" id="A0A9D1GLF7"/>
<reference evidence="9" key="1">
    <citation type="submission" date="2020-10" db="EMBL/GenBank/DDBJ databases">
        <authorList>
            <person name="Gilroy R."/>
        </authorList>
    </citation>
    <scope>NUCLEOTIDE SEQUENCE</scope>
    <source>
        <strain evidence="9">ChiHecec2B26-709</strain>
    </source>
</reference>
<evidence type="ECO:0000256" key="5">
    <source>
        <dbReference type="ARBA" id="ARBA00022989"/>
    </source>
</evidence>
<protein>
    <submittedName>
        <fullName evidence="9">Rhomboid family intramembrane serine protease</fullName>
    </submittedName>
</protein>
<feature type="transmembrane region" description="Helical" evidence="7">
    <location>
        <begin position="61"/>
        <end position="88"/>
    </location>
</feature>
<evidence type="ECO:0000256" key="6">
    <source>
        <dbReference type="ARBA" id="ARBA00023136"/>
    </source>
</evidence>
<evidence type="ECO:0000256" key="1">
    <source>
        <dbReference type="ARBA" id="ARBA00004141"/>
    </source>
</evidence>
<comment type="caution">
    <text evidence="9">The sequence shown here is derived from an EMBL/GenBank/DDBJ whole genome shotgun (WGS) entry which is preliminary data.</text>
</comment>
<gene>
    <name evidence="9" type="ORF">IAC35_00500</name>
</gene>
<dbReference type="SUPFAM" id="SSF144091">
    <property type="entry name" value="Rhomboid-like"/>
    <property type="match status" value="1"/>
</dbReference>
<dbReference type="PANTHER" id="PTHR43731">
    <property type="entry name" value="RHOMBOID PROTEASE"/>
    <property type="match status" value="1"/>
</dbReference>
<feature type="transmembrane region" description="Helical" evidence="7">
    <location>
        <begin position="205"/>
        <end position="225"/>
    </location>
</feature>
<evidence type="ECO:0000256" key="7">
    <source>
        <dbReference type="SAM" id="Phobius"/>
    </source>
</evidence>
<feature type="domain" description="Peptidase S54 rhomboid" evidence="8">
    <location>
        <begin position="60"/>
        <end position="227"/>
    </location>
</feature>
<dbReference type="Pfam" id="PF01694">
    <property type="entry name" value="Rhomboid"/>
    <property type="match status" value="1"/>
</dbReference>
<evidence type="ECO:0000256" key="2">
    <source>
        <dbReference type="ARBA" id="ARBA00009045"/>
    </source>
</evidence>
<dbReference type="GO" id="GO:0006508">
    <property type="term" value="P:proteolysis"/>
    <property type="evidence" value="ECO:0007669"/>
    <property type="project" value="UniProtKB-KW"/>
</dbReference>
<comment type="subcellular location">
    <subcellularLocation>
        <location evidence="1">Membrane</location>
        <topology evidence="1">Multi-pass membrane protein</topology>
    </subcellularLocation>
</comment>
<keyword evidence="6 7" id="KW-0472">Membrane</keyword>
<feature type="transmembrane region" description="Helical" evidence="7">
    <location>
        <begin position="146"/>
        <end position="167"/>
    </location>
</feature>
<evidence type="ECO:0000313" key="10">
    <source>
        <dbReference type="Proteomes" id="UP000886881"/>
    </source>
</evidence>
<dbReference type="InterPro" id="IPR035952">
    <property type="entry name" value="Rhomboid-like_sf"/>
</dbReference>
<keyword evidence="9" id="KW-0645">Protease</keyword>
<feature type="transmembrane region" description="Helical" evidence="7">
    <location>
        <begin position="100"/>
        <end position="118"/>
    </location>
</feature>
<keyword evidence="3 7" id="KW-0812">Transmembrane</keyword>
<evidence type="ECO:0000256" key="3">
    <source>
        <dbReference type="ARBA" id="ARBA00022692"/>
    </source>
</evidence>
<dbReference type="Proteomes" id="UP000886881">
    <property type="component" value="Unassembled WGS sequence"/>
</dbReference>
<feature type="transmembrane region" description="Helical" evidence="7">
    <location>
        <begin position="23"/>
        <end position="41"/>
    </location>
</feature>
<reference evidence="9" key="2">
    <citation type="journal article" date="2021" name="PeerJ">
        <title>Extensive microbial diversity within the chicken gut microbiome revealed by metagenomics and culture.</title>
        <authorList>
            <person name="Gilroy R."/>
            <person name="Ravi A."/>
            <person name="Getino M."/>
            <person name="Pursley I."/>
            <person name="Horton D.L."/>
            <person name="Alikhan N.F."/>
            <person name="Baker D."/>
            <person name="Gharbi K."/>
            <person name="Hall N."/>
            <person name="Watson M."/>
            <person name="Adriaenssens E.M."/>
            <person name="Foster-Nyarko E."/>
            <person name="Jarju S."/>
            <person name="Secka A."/>
            <person name="Antonio M."/>
            <person name="Oren A."/>
            <person name="Chaudhuri R.R."/>
            <person name="La Ragione R."/>
            <person name="Hildebrand F."/>
            <person name="Pallen M.J."/>
        </authorList>
    </citation>
    <scope>NUCLEOTIDE SEQUENCE</scope>
    <source>
        <strain evidence="9">ChiHecec2B26-709</strain>
    </source>
</reference>
<sequence length="237" mass="26583">MPYYYGNYGGGNTGGFLRGTPPVTRNLIIINIIVFIAYLINREFMTAEFALFYPTSRYFHWWQVLTHMFMHGGFWHILFNMYTLWLFGSVVENIIGSKKFVLFYFVCGLGAAALHTGVEYLQMQSFMEGAALGDSVAMQNISMIKLTPTVGASGAIYGVLIAYAMLFPSSKMTLLFPPVTLSAKWMVIVFAAIELLTGMTGTVTGVAHFAHLGGMLIGWLMILIWRRRGKLFDKNSF</sequence>
<dbReference type="Gene3D" id="1.20.1540.10">
    <property type="entry name" value="Rhomboid-like"/>
    <property type="match status" value="1"/>
</dbReference>
<feature type="transmembrane region" description="Helical" evidence="7">
    <location>
        <begin position="174"/>
        <end position="193"/>
    </location>
</feature>
<keyword evidence="5 7" id="KW-1133">Transmembrane helix</keyword>
<keyword evidence="4" id="KW-0378">Hydrolase</keyword>
<dbReference type="EMBL" id="DVLC01000007">
    <property type="protein sequence ID" value="HIT46320.1"/>
    <property type="molecule type" value="Genomic_DNA"/>
</dbReference>
<dbReference type="InterPro" id="IPR050925">
    <property type="entry name" value="Rhomboid_protease_S54"/>
</dbReference>
<evidence type="ECO:0000313" key="9">
    <source>
        <dbReference type="EMBL" id="HIT46320.1"/>
    </source>
</evidence>
<comment type="similarity">
    <text evidence="2">Belongs to the peptidase S54 family.</text>
</comment>
<organism evidence="9 10">
    <name type="scientific">Candidatus Cryptobacteroides merdipullorum</name>
    <dbReference type="NCBI Taxonomy" id="2840771"/>
    <lineage>
        <taxon>Bacteria</taxon>
        <taxon>Pseudomonadati</taxon>
        <taxon>Bacteroidota</taxon>
        <taxon>Bacteroidia</taxon>
        <taxon>Bacteroidales</taxon>
        <taxon>Candidatus Cryptobacteroides</taxon>
    </lineage>
</organism>
<evidence type="ECO:0000256" key="4">
    <source>
        <dbReference type="ARBA" id="ARBA00022801"/>
    </source>
</evidence>
<accession>A0A9D1GLF7</accession>
<name>A0A9D1GLF7_9BACT</name>